<keyword evidence="3 4" id="KW-0408">Iron</keyword>
<dbReference type="GO" id="GO:0008199">
    <property type="term" value="F:ferric iron binding"/>
    <property type="evidence" value="ECO:0007669"/>
    <property type="project" value="InterPro"/>
</dbReference>
<dbReference type="CDD" id="cd00503">
    <property type="entry name" value="Frataxin"/>
    <property type="match status" value="1"/>
</dbReference>
<comment type="caution">
    <text evidence="5">The sequence shown here is derived from an EMBL/GenBank/DDBJ whole genome shotgun (WGS) entry which is preliminary data.</text>
</comment>
<dbReference type="Gene3D" id="3.30.920.10">
    <property type="entry name" value="Frataxin/CyaY"/>
    <property type="match status" value="1"/>
</dbReference>
<dbReference type="InterPro" id="IPR020895">
    <property type="entry name" value="Frataxin_CS"/>
</dbReference>
<dbReference type="SMART" id="SM01219">
    <property type="entry name" value="Frataxin_Cyay"/>
    <property type="match status" value="1"/>
</dbReference>
<organism evidence="5 6">
    <name type="scientific">Gilliamella apicola</name>
    <dbReference type="NCBI Taxonomy" id="1196095"/>
    <lineage>
        <taxon>Bacteria</taxon>
        <taxon>Pseudomonadati</taxon>
        <taxon>Pseudomonadota</taxon>
        <taxon>Gammaproteobacteria</taxon>
        <taxon>Orbales</taxon>
        <taxon>Orbaceae</taxon>
        <taxon>Gilliamella</taxon>
    </lineage>
</organism>
<dbReference type="RefSeq" id="WP_110434029.1">
    <property type="nucleotide sequence ID" value="NZ_QGLR01000012.1"/>
</dbReference>
<name>A0A2V4EDR7_9GAMM</name>
<dbReference type="Pfam" id="PF01491">
    <property type="entry name" value="Frataxin_Cyay"/>
    <property type="match status" value="1"/>
</dbReference>
<evidence type="ECO:0000256" key="1">
    <source>
        <dbReference type="ARBA" id="ARBA00008183"/>
    </source>
</evidence>
<gene>
    <name evidence="4" type="primary">cyaY</name>
    <name evidence="5" type="ORF">DKK70_10970</name>
</gene>
<evidence type="ECO:0000256" key="2">
    <source>
        <dbReference type="ARBA" id="ARBA00022723"/>
    </source>
</evidence>
<evidence type="ECO:0000313" key="6">
    <source>
        <dbReference type="Proteomes" id="UP000247932"/>
    </source>
</evidence>
<comment type="function">
    <text evidence="4">Involved in iron-sulfur (Fe-S) cluster assembly. May act as a regulator of Fe-S biogenesis.</text>
</comment>
<protein>
    <recommendedName>
        <fullName evidence="4">Iron-sulfur cluster assembly protein CyaY</fullName>
    </recommendedName>
</protein>
<dbReference type="PANTHER" id="PTHR16821">
    <property type="entry name" value="FRATAXIN"/>
    <property type="match status" value="1"/>
</dbReference>
<evidence type="ECO:0000256" key="3">
    <source>
        <dbReference type="ARBA" id="ARBA00023004"/>
    </source>
</evidence>
<dbReference type="PROSITE" id="PS50810">
    <property type="entry name" value="FRATAXIN_2"/>
    <property type="match status" value="1"/>
</dbReference>
<comment type="similarity">
    <text evidence="1 4">Belongs to the frataxin family.</text>
</comment>
<dbReference type="InterPro" id="IPR002908">
    <property type="entry name" value="Frataxin/CyaY"/>
</dbReference>
<reference evidence="5 6" key="1">
    <citation type="submission" date="2018-05" db="EMBL/GenBank/DDBJ databases">
        <title>Reference genomes for bee gut microbiota database.</title>
        <authorList>
            <person name="Ellegaard K.M."/>
        </authorList>
    </citation>
    <scope>NUCLEOTIDE SEQUENCE [LARGE SCALE GENOMIC DNA]</scope>
    <source>
        <strain evidence="5 6">ESL0182</strain>
    </source>
</reference>
<accession>A0A2V4EDR7</accession>
<dbReference type="PANTHER" id="PTHR16821:SF2">
    <property type="entry name" value="FRATAXIN, MITOCHONDRIAL"/>
    <property type="match status" value="1"/>
</dbReference>
<dbReference type="AlphaFoldDB" id="A0A2V4EDR7"/>
<dbReference type="InterPro" id="IPR036524">
    <property type="entry name" value="Frataxin/CyaY_sf"/>
</dbReference>
<keyword evidence="2 4" id="KW-0479">Metal-binding</keyword>
<dbReference type="Proteomes" id="UP000247932">
    <property type="component" value="Unassembled WGS sequence"/>
</dbReference>
<sequence>MNIAQFHTLTDQLFNQIELYLDDYADEHDIDLDYETNGNVITVSFPNHSKIIVNTQEPLFQVWLATRKQGYHFDFINDKWICNRTDQSFSDIFAQAVQEQAEQ</sequence>
<dbReference type="NCBIfam" id="TIGR03421">
    <property type="entry name" value="FeS_CyaY"/>
    <property type="match status" value="1"/>
</dbReference>
<keyword evidence="6" id="KW-1185">Reference proteome</keyword>
<dbReference type="PROSITE" id="PS01344">
    <property type="entry name" value="FRATAXIN_1"/>
    <property type="match status" value="1"/>
</dbReference>
<dbReference type="GO" id="GO:0008198">
    <property type="term" value="F:ferrous iron binding"/>
    <property type="evidence" value="ECO:0007669"/>
    <property type="project" value="TreeGrafter"/>
</dbReference>
<proteinExistence type="inferred from homology"/>
<dbReference type="SUPFAM" id="SSF55387">
    <property type="entry name" value="Frataxin/Nqo15-like"/>
    <property type="match status" value="1"/>
</dbReference>
<dbReference type="InterPro" id="IPR047584">
    <property type="entry name" value="CyaY"/>
</dbReference>
<dbReference type="GO" id="GO:0005829">
    <property type="term" value="C:cytosol"/>
    <property type="evidence" value="ECO:0007669"/>
    <property type="project" value="TreeGrafter"/>
</dbReference>
<dbReference type="EMBL" id="QGLR01000012">
    <property type="protein sequence ID" value="PXZ06477.1"/>
    <property type="molecule type" value="Genomic_DNA"/>
</dbReference>
<dbReference type="OrthoDB" id="285675at2"/>
<evidence type="ECO:0000313" key="5">
    <source>
        <dbReference type="EMBL" id="PXZ06477.1"/>
    </source>
</evidence>
<evidence type="ECO:0000256" key="4">
    <source>
        <dbReference type="HAMAP-Rule" id="MF_00142"/>
    </source>
</evidence>
<dbReference type="HAMAP" id="MF_00142">
    <property type="entry name" value="CyaY"/>
    <property type="match status" value="1"/>
</dbReference>
<dbReference type="GO" id="GO:0016226">
    <property type="term" value="P:iron-sulfur cluster assembly"/>
    <property type="evidence" value="ECO:0007669"/>
    <property type="project" value="UniProtKB-UniRule"/>
</dbReference>